<reference evidence="1 2" key="1">
    <citation type="submission" date="2024-01" db="EMBL/GenBank/DDBJ databases">
        <title>Genome assemblies of Stephania.</title>
        <authorList>
            <person name="Yang L."/>
        </authorList>
    </citation>
    <scope>NUCLEOTIDE SEQUENCE [LARGE SCALE GENOMIC DNA]</scope>
    <source>
        <strain evidence="1">YNDBR</strain>
        <tissue evidence="1">Leaf</tissue>
    </source>
</reference>
<evidence type="ECO:0000313" key="1">
    <source>
        <dbReference type="EMBL" id="KAK9121468.1"/>
    </source>
</evidence>
<organism evidence="1 2">
    <name type="scientific">Stephania yunnanensis</name>
    <dbReference type="NCBI Taxonomy" id="152371"/>
    <lineage>
        <taxon>Eukaryota</taxon>
        <taxon>Viridiplantae</taxon>
        <taxon>Streptophyta</taxon>
        <taxon>Embryophyta</taxon>
        <taxon>Tracheophyta</taxon>
        <taxon>Spermatophyta</taxon>
        <taxon>Magnoliopsida</taxon>
        <taxon>Ranunculales</taxon>
        <taxon>Menispermaceae</taxon>
        <taxon>Menispermoideae</taxon>
        <taxon>Cissampelideae</taxon>
        <taxon>Stephania</taxon>
    </lineage>
</organism>
<dbReference type="EMBL" id="JBBNAF010000008">
    <property type="protein sequence ID" value="KAK9121468.1"/>
    <property type="molecule type" value="Genomic_DNA"/>
</dbReference>
<dbReference type="Proteomes" id="UP001420932">
    <property type="component" value="Unassembled WGS sequence"/>
</dbReference>
<gene>
    <name evidence="1" type="ORF">Syun_019085</name>
</gene>
<sequence length="149" mass="17278">MSLVGSIISHVGGGGLDILSYPKKRAIRTMKINKKRAIRTMKINSRSCFRSLFFFFTKRHFLLKETKCGCVEIHYSLGLVDQFTCYPTFENLQSHFALQVLQKLLEQLSWFESLGYPIFLFIMHYICCPLLCQITWPTFLRLGIGVEGR</sequence>
<name>A0AAP0ITG0_9MAGN</name>
<accession>A0AAP0ITG0</accession>
<protein>
    <submittedName>
        <fullName evidence="1">Uncharacterized protein</fullName>
    </submittedName>
</protein>
<proteinExistence type="predicted"/>
<comment type="caution">
    <text evidence="1">The sequence shown here is derived from an EMBL/GenBank/DDBJ whole genome shotgun (WGS) entry which is preliminary data.</text>
</comment>
<evidence type="ECO:0000313" key="2">
    <source>
        <dbReference type="Proteomes" id="UP001420932"/>
    </source>
</evidence>
<dbReference type="AlphaFoldDB" id="A0AAP0ITG0"/>
<keyword evidence="2" id="KW-1185">Reference proteome</keyword>